<name>A0A9D1RYT5_9CORY</name>
<dbReference type="CDD" id="cd04301">
    <property type="entry name" value="NAT_SF"/>
    <property type="match status" value="1"/>
</dbReference>
<accession>A0A9D1RYT5</accession>
<dbReference type="AlphaFoldDB" id="A0A9D1RYT5"/>
<proteinExistence type="predicted"/>
<feature type="domain" description="N-acetyltransferase" evidence="1">
    <location>
        <begin position="212"/>
        <end position="345"/>
    </location>
</feature>
<evidence type="ECO:0000313" key="3">
    <source>
        <dbReference type="Proteomes" id="UP000824189"/>
    </source>
</evidence>
<dbReference type="InterPro" id="IPR016181">
    <property type="entry name" value="Acyl_CoA_acyltransferase"/>
</dbReference>
<dbReference type="PROSITE" id="PS51186">
    <property type="entry name" value="GNAT"/>
    <property type="match status" value="1"/>
</dbReference>
<reference evidence="2" key="1">
    <citation type="journal article" date="2021" name="PeerJ">
        <title>Extensive microbial diversity within the chicken gut microbiome revealed by metagenomics and culture.</title>
        <authorList>
            <person name="Gilroy R."/>
            <person name="Ravi A."/>
            <person name="Getino M."/>
            <person name="Pursley I."/>
            <person name="Horton D.L."/>
            <person name="Alikhan N.F."/>
            <person name="Baker D."/>
            <person name="Gharbi K."/>
            <person name="Hall N."/>
            <person name="Watson M."/>
            <person name="Adriaenssens E.M."/>
            <person name="Foster-Nyarko E."/>
            <person name="Jarju S."/>
            <person name="Secka A."/>
            <person name="Antonio M."/>
            <person name="Oren A."/>
            <person name="Chaudhuri R.R."/>
            <person name="La Ragione R."/>
            <person name="Hildebrand F."/>
            <person name="Pallen M.J."/>
        </authorList>
    </citation>
    <scope>NUCLEOTIDE SEQUENCE</scope>
    <source>
        <strain evidence="2">4376</strain>
    </source>
</reference>
<dbReference type="Pfam" id="PF24553">
    <property type="entry name" value="Rv0428c_C"/>
    <property type="match status" value="1"/>
</dbReference>
<dbReference type="InterPro" id="IPR000182">
    <property type="entry name" value="GNAT_dom"/>
</dbReference>
<sequence length="345" mass="36776">MTTNTSRTAAAAGARRVDGFDFPLSRRTDPVSVRPGVRVIVRCAVADPADPANPNAVTDVIGQLVSVSPLRVRPADGPEREIAARDVVVLKTLSPAPVRNRDIRAVEQAAAAAFPGKHNAWCGGWFARVGDGITERSNSAVPIGPTASTGLVPLEPLREFYSSHGQPVQLLLPDRIGRAAENIPGARGPEIIVMTRPLGEAPEPALPAGVEIAVDEAPSEQWYSMYHFRGQPLPEEALELLAARIDGTLGFARLTVDGQLAAITRATITTGGDKQWLGYSAVEVAPAFRRRGLGTLLGEYVLHWGHAHGAEAAYLEVITTNTAGRALYHGLGFGEHHRRRSLTVG</sequence>
<protein>
    <submittedName>
        <fullName evidence="2">GNAT family N-acetyltransferase</fullName>
    </submittedName>
</protein>
<dbReference type="Gene3D" id="3.40.630.30">
    <property type="match status" value="1"/>
</dbReference>
<gene>
    <name evidence="2" type="ORF">H9867_04785</name>
</gene>
<dbReference type="Pfam" id="PF24551">
    <property type="entry name" value="SH3_Rv0428c"/>
    <property type="match status" value="1"/>
</dbReference>
<reference evidence="2" key="2">
    <citation type="submission" date="2021-04" db="EMBL/GenBank/DDBJ databases">
        <authorList>
            <person name="Gilroy R."/>
        </authorList>
    </citation>
    <scope>NUCLEOTIDE SEQUENCE</scope>
    <source>
        <strain evidence="2">4376</strain>
    </source>
</reference>
<organism evidence="2 3">
    <name type="scientific">Candidatus Corynebacterium gallistercoris</name>
    <dbReference type="NCBI Taxonomy" id="2838530"/>
    <lineage>
        <taxon>Bacteria</taxon>
        <taxon>Bacillati</taxon>
        <taxon>Actinomycetota</taxon>
        <taxon>Actinomycetes</taxon>
        <taxon>Mycobacteriales</taxon>
        <taxon>Corynebacteriaceae</taxon>
        <taxon>Corynebacterium</taxon>
    </lineage>
</organism>
<dbReference type="EMBL" id="DXFZ01000057">
    <property type="protein sequence ID" value="HIW95783.1"/>
    <property type="molecule type" value="Genomic_DNA"/>
</dbReference>
<dbReference type="InterPro" id="IPR056935">
    <property type="entry name" value="Rv0428c-like_C"/>
</dbReference>
<evidence type="ECO:0000259" key="1">
    <source>
        <dbReference type="PROSITE" id="PS51186"/>
    </source>
</evidence>
<dbReference type="InterPro" id="IPR056934">
    <property type="entry name" value="SH3_Rv0428c"/>
</dbReference>
<dbReference type="Proteomes" id="UP000824189">
    <property type="component" value="Unassembled WGS sequence"/>
</dbReference>
<comment type="caution">
    <text evidence="2">The sequence shown here is derived from an EMBL/GenBank/DDBJ whole genome shotgun (WGS) entry which is preliminary data.</text>
</comment>
<dbReference type="GO" id="GO:0016747">
    <property type="term" value="F:acyltransferase activity, transferring groups other than amino-acyl groups"/>
    <property type="evidence" value="ECO:0007669"/>
    <property type="project" value="InterPro"/>
</dbReference>
<dbReference type="SUPFAM" id="SSF55729">
    <property type="entry name" value="Acyl-CoA N-acyltransferases (Nat)"/>
    <property type="match status" value="1"/>
</dbReference>
<evidence type="ECO:0000313" key="2">
    <source>
        <dbReference type="EMBL" id="HIW95783.1"/>
    </source>
</evidence>